<protein>
    <submittedName>
        <fullName evidence="2">Cupin domain-containing protein</fullName>
    </submittedName>
</protein>
<sequence>MTRLLDTTSPLDLEPLPDADVLHGAPRAGARALATFGTVEVGVWEMTDGTATDTEVDEVFVVISGSGSVTFDDGEVVELGPGVTVRLHAGDRTTWTVREPLRKVYVADA</sequence>
<dbReference type="Gene3D" id="2.60.120.10">
    <property type="entry name" value="Jelly Rolls"/>
    <property type="match status" value="1"/>
</dbReference>
<dbReference type="PANTHER" id="PTHR40943">
    <property type="entry name" value="CYTOPLASMIC PROTEIN-RELATED"/>
    <property type="match status" value="1"/>
</dbReference>
<proteinExistence type="predicted"/>
<evidence type="ECO:0000313" key="3">
    <source>
        <dbReference type="Proteomes" id="UP001501326"/>
    </source>
</evidence>
<evidence type="ECO:0000313" key="2">
    <source>
        <dbReference type="EMBL" id="GAA2731315.1"/>
    </source>
</evidence>
<accession>A0ABN3UEH3</accession>
<name>A0ABN3UEH3_9MICO</name>
<dbReference type="RefSeq" id="WP_344189875.1">
    <property type="nucleotide sequence ID" value="NZ_BAAARN010000001.1"/>
</dbReference>
<keyword evidence="3" id="KW-1185">Reference proteome</keyword>
<dbReference type="EMBL" id="BAAARN010000001">
    <property type="protein sequence ID" value="GAA2731315.1"/>
    <property type="molecule type" value="Genomic_DNA"/>
</dbReference>
<gene>
    <name evidence="2" type="ORF">GCM10009867_04640</name>
</gene>
<reference evidence="2 3" key="1">
    <citation type="journal article" date="2019" name="Int. J. Syst. Evol. Microbiol.">
        <title>The Global Catalogue of Microorganisms (GCM) 10K type strain sequencing project: providing services to taxonomists for standard genome sequencing and annotation.</title>
        <authorList>
            <consortium name="The Broad Institute Genomics Platform"/>
            <consortium name="The Broad Institute Genome Sequencing Center for Infectious Disease"/>
            <person name="Wu L."/>
            <person name="Ma J."/>
        </authorList>
    </citation>
    <scope>NUCLEOTIDE SEQUENCE [LARGE SCALE GENOMIC DNA]</scope>
    <source>
        <strain evidence="2 3">JCM 16378</strain>
    </source>
</reference>
<feature type="domain" description="(S)-ureidoglycine aminohydrolase cupin" evidence="1">
    <location>
        <begin position="37"/>
        <end position="105"/>
    </location>
</feature>
<dbReference type="InterPro" id="IPR014710">
    <property type="entry name" value="RmlC-like_jellyroll"/>
</dbReference>
<comment type="caution">
    <text evidence="2">The sequence shown here is derived from an EMBL/GenBank/DDBJ whole genome shotgun (WGS) entry which is preliminary data.</text>
</comment>
<dbReference type="SUPFAM" id="SSF51182">
    <property type="entry name" value="RmlC-like cupins"/>
    <property type="match status" value="1"/>
</dbReference>
<dbReference type="InterPro" id="IPR008579">
    <property type="entry name" value="UGlyAH_Cupin_dom"/>
</dbReference>
<organism evidence="2 3">
    <name type="scientific">Pedococcus aerophilus</name>
    <dbReference type="NCBI Taxonomy" id="436356"/>
    <lineage>
        <taxon>Bacteria</taxon>
        <taxon>Bacillati</taxon>
        <taxon>Actinomycetota</taxon>
        <taxon>Actinomycetes</taxon>
        <taxon>Micrococcales</taxon>
        <taxon>Intrasporangiaceae</taxon>
        <taxon>Pedococcus</taxon>
    </lineage>
</organism>
<dbReference type="Proteomes" id="UP001501326">
    <property type="component" value="Unassembled WGS sequence"/>
</dbReference>
<evidence type="ECO:0000259" key="1">
    <source>
        <dbReference type="Pfam" id="PF05899"/>
    </source>
</evidence>
<dbReference type="PANTHER" id="PTHR40943:SF1">
    <property type="entry name" value="CYTOPLASMIC PROTEIN"/>
    <property type="match status" value="1"/>
</dbReference>
<dbReference type="InterPro" id="IPR011051">
    <property type="entry name" value="RmlC_Cupin_sf"/>
</dbReference>
<dbReference type="Pfam" id="PF05899">
    <property type="entry name" value="Cupin_3"/>
    <property type="match status" value="1"/>
</dbReference>